<protein>
    <submittedName>
        <fullName evidence="2">Uncharacterized protein</fullName>
    </submittedName>
</protein>
<evidence type="ECO:0000313" key="2">
    <source>
        <dbReference type="EMBL" id="DAG04813.1"/>
    </source>
</evidence>
<dbReference type="EMBL" id="BK016245">
    <property type="protein sequence ID" value="DAG04813.1"/>
    <property type="molecule type" value="Genomic_DNA"/>
</dbReference>
<feature type="transmembrane region" description="Helical" evidence="1">
    <location>
        <begin position="6"/>
        <end position="25"/>
    </location>
</feature>
<name>A0A8S5VDL4_9CAUD</name>
<feature type="transmembrane region" description="Helical" evidence="1">
    <location>
        <begin position="46"/>
        <end position="69"/>
    </location>
</feature>
<evidence type="ECO:0000256" key="1">
    <source>
        <dbReference type="SAM" id="Phobius"/>
    </source>
</evidence>
<proteinExistence type="predicted"/>
<keyword evidence="1" id="KW-0472">Membrane</keyword>
<keyword evidence="1" id="KW-1133">Transmembrane helix</keyword>
<sequence length="70" mass="8018">MWNTAVHIITKFEITILLTALIVWAEKVLYNLCRWNIFRGMSESAAVKGLIALNAFILICAVFWSGVWVF</sequence>
<keyword evidence="1" id="KW-0812">Transmembrane</keyword>
<organism evidence="2">
    <name type="scientific">Siphoviridae sp. ctGa111</name>
    <dbReference type="NCBI Taxonomy" id="2825413"/>
    <lineage>
        <taxon>Viruses</taxon>
        <taxon>Duplodnaviria</taxon>
        <taxon>Heunggongvirae</taxon>
        <taxon>Uroviricota</taxon>
        <taxon>Caudoviricetes</taxon>
    </lineage>
</organism>
<reference evidence="2" key="1">
    <citation type="journal article" date="2021" name="Proc. Natl. Acad. Sci. U.S.A.">
        <title>A Catalog of Tens of Thousands of Viruses from Human Metagenomes Reveals Hidden Associations with Chronic Diseases.</title>
        <authorList>
            <person name="Tisza M.J."/>
            <person name="Buck C.B."/>
        </authorList>
    </citation>
    <scope>NUCLEOTIDE SEQUENCE</scope>
    <source>
        <strain evidence="2">CtGa111</strain>
    </source>
</reference>
<accession>A0A8S5VDL4</accession>